<accession>A0A1H6CLD0</accession>
<dbReference type="Proteomes" id="UP000236732">
    <property type="component" value="Unassembled WGS sequence"/>
</dbReference>
<name>A0A1H6CLD0_9ACTN</name>
<reference evidence="1 2" key="1">
    <citation type="submission" date="2016-10" db="EMBL/GenBank/DDBJ databases">
        <authorList>
            <person name="de Groot N.N."/>
        </authorList>
    </citation>
    <scope>NUCLEOTIDE SEQUENCE [LARGE SCALE GENOMIC DNA]</scope>
    <source>
        <strain evidence="1 2">CGMCC 4.7037</strain>
    </source>
</reference>
<sequence>MDGESLAAAGLLTALSRAAGVLAELHHPFVRSTSFSYFIPPAGARTGTVFTLPDGREVTFAVSIVVAGDVFQVEGEVTAEDEVLLGLPRKIVPGIHDGLAALDDYAGEVAAAAGRLIDQQLDAIV</sequence>
<keyword evidence="2" id="KW-1185">Reference proteome</keyword>
<proteinExistence type="predicted"/>
<organism evidence="1 2">
    <name type="scientific">Nonomuraea solani</name>
    <dbReference type="NCBI Taxonomy" id="1144553"/>
    <lineage>
        <taxon>Bacteria</taxon>
        <taxon>Bacillati</taxon>
        <taxon>Actinomycetota</taxon>
        <taxon>Actinomycetes</taxon>
        <taxon>Streptosporangiales</taxon>
        <taxon>Streptosporangiaceae</taxon>
        <taxon>Nonomuraea</taxon>
    </lineage>
</organism>
<dbReference type="EMBL" id="FNVT01000004">
    <property type="protein sequence ID" value="SEG73801.1"/>
    <property type="molecule type" value="Genomic_DNA"/>
</dbReference>
<dbReference type="RefSeq" id="WP_146103674.1">
    <property type="nucleotide sequence ID" value="NZ_FNVT01000004.1"/>
</dbReference>
<evidence type="ECO:0000313" key="2">
    <source>
        <dbReference type="Proteomes" id="UP000236732"/>
    </source>
</evidence>
<evidence type="ECO:0000313" key="1">
    <source>
        <dbReference type="EMBL" id="SEG73801.1"/>
    </source>
</evidence>
<protein>
    <submittedName>
        <fullName evidence="1">Uncharacterized protein</fullName>
    </submittedName>
</protein>
<gene>
    <name evidence="1" type="ORF">SAMN05444920_104114</name>
</gene>
<dbReference type="AlphaFoldDB" id="A0A1H6CLD0"/>
<dbReference type="OrthoDB" id="3540160at2"/>